<evidence type="ECO:0000256" key="1">
    <source>
        <dbReference type="SAM" id="Phobius"/>
    </source>
</evidence>
<dbReference type="EMBL" id="CAMPGE010009457">
    <property type="protein sequence ID" value="CAI2368325.1"/>
    <property type="molecule type" value="Genomic_DNA"/>
</dbReference>
<comment type="caution">
    <text evidence="2">The sequence shown here is derived from an EMBL/GenBank/DDBJ whole genome shotgun (WGS) entry which is preliminary data.</text>
</comment>
<keyword evidence="3" id="KW-1185">Reference proteome</keyword>
<keyword evidence="1" id="KW-0812">Transmembrane</keyword>
<keyword evidence="1" id="KW-1133">Transmembrane helix</keyword>
<protein>
    <submittedName>
        <fullName evidence="2">Uncharacterized protein</fullName>
    </submittedName>
</protein>
<proteinExistence type="predicted"/>
<keyword evidence="1" id="KW-0472">Membrane</keyword>
<accession>A0AAD1UNZ8</accession>
<feature type="transmembrane region" description="Helical" evidence="1">
    <location>
        <begin position="92"/>
        <end position="110"/>
    </location>
</feature>
<name>A0AAD1UNZ8_EUPCR</name>
<sequence>MSAFKIYKIFDTRELKYVTISLIFSKLSISPLCFKSILSNPFGIHENIKSLDNRRFSCMLCISIYVSFGSILPQTASMNSESSLAFRSNFNALLFPLKSFFPVIPSYTLFRSFTVDKLMIDFAIFLLRTTLCCKSSIVASICLICSCKLPCLIGLAINLSISCLSILK</sequence>
<feature type="transmembrane region" description="Helical" evidence="1">
    <location>
        <begin position="55"/>
        <end position="72"/>
    </location>
</feature>
<evidence type="ECO:0000313" key="2">
    <source>
        <dbReference type="EMBL" id="CAI2368325.1"/>
    </source>
</evidence>
<evidence type="ECO:0000313" key="3">
    <source>
        <dbReference type="Proteomes" id="UP001295684"/>
    </source>
</evidence>
<organism evidence="2 3">
    <name type="scientific">Euplotes crassus</name>
    <dbReference type="NCBI Taxonomy" id="5936"/>
    <lineage>
        <taxon>Eukaryota</taxon>
        <taxon>Sar</taxon>
        <taxon>Alveolata</taxon>
        <taxon>Ciliophora</taxon>
        <taxon>Intramacronucleata</taxon>
        <taxon>Spirotrichea</taxon>
        <taxon>Hypotrichia</taxon>
        <taxon>Euplotida</taxon>
        <taxon>Euplotidae</taxon>
        <taxon>Moneuplotes</taxon>
    </lineage>
</organism>
<dbReference type="AlphaFoldDB" id="A0AAD1UNZ8"/>
<reference evidence="2" key="1">
    <citation type="submission" date="2023-07" db="EMBL/GenBank/DDBJ databases">
        <authorList>
            <consortium name="AG Swart"/>
            <person name="Singh M."/>
            <person name="Singh A."/>
            <person name="Seah K."/>
            <person name="Emmerich C."/>
        </authorList>
    </citation>
    <scope>NUCLEOTIDE SEQUENCE</scope>
    <source>
        <strain evidence="2">DP1</strain>
    </source>
</reference>
<dbReference type="Proteomes" id="UP001295684">
    <property type="component" value="Unassembled WGS sequence"/>
</dbReference>
<gene>
    <name evidence="2" type="ORF">ECRASSUSDP1_LOCUS9616</name>
</gene>